<feature type="binding site" evidence="8">
    <location>
        <position position="380"/>
    </location>
    <ligand>
        <name>[4Fe-4S] cluster</name>
        <dbReference type="ChEBI" id="CHEBI:49883"/>
        <label>2</label>
    </ligand>
</feature>
<comment type="subunit">
    <text evidence="8">The complex is composed of six subunits: RnfA, RnfB, RnfC, RnfD, RnfE and RnfG.</text>
</comment>
<reference evidence="10 11" key="1">
    <citation type="journal article" date="2019" name="ISME J.">
        <title>Genome analyses of uncultured TG2/ZB3 bacteria in 'Margulisbacteria' specifically attached to ectosymbiotic spirochetes of protists in the termite gut.</title>
        <authorList>
            <person name="Utami Y.D."/>
            <person name="Kuwahara H."/>
            <person name="Igai K."/>
            <person name="Murakami T."/>
            <person name="Sugaya K."/>
            <person name="Morikawa T."/>
            <person name="Nagura Y."/>
            <person name="Yuki M."/>
            <person name="Deevong P."/>
            <person name="Inoue T."/>
            <person name="Kihara K."/>
            <person name="Lo N."/>
            <person name="Yamada A."/>
            <person name="Ohkuma M."/>
            <person name="Hongoh Y."/>
        </authorList>
    </citation>
    <scope>NUCLEOTIDE SEQUENCE [LARGE SCALE GENOMIC DNA]</scope>
    <source>
        <strain evidence="10">NkOx7-01</strain>
    </source>
</reference>
<dbReference type="Gene3D" id="3.40.50.11540">
    <property type="entry name" value="NADH-ubiquinone oxidoreductase 51kDa subunit"/>
    <property type="match status" value="1"/>
</dbReference>
<dbReference type="EC" id="7.-.-.-" evidence="8"/>
<dbReference type="PROSITE" id="PS51379">
    <property type="entry name" value="4FE4S_FER_2"/>
    <property type="match status" value="1"/>
</dbReference>
<evidence type="ECO:0000256" key="3">
    <source>
        <dbReference type="ARBA" id="ARBA00022723"/>
    </source>
</evidence>
<dbReference type="Proteomes" id="UP000269352">
    <property type="component" value="Unassembled WGS sequence"/>
</dbReference>
<feature type="binding site" evidence="8">
    <location>
        <position position="377"/>
    </location>
    <ligand>
        <name>[4Fe-4S] cluster</name>
        <dbReference type="ChEBI" id="CHEBI:49883"/>
        <label>2</label>
    </ligand>
</feature>
<evidence type="ECO:0000313" key="11">
    <source>
        <dbReference type="Proteomes" id="UP000269352"/>
    </source>
</evidence>
<dbReference type="InterPro" id="IPR026902">
    <property type="entry name" value="RnfC_N"/>
</dbReference>
<keyword evidence="4 8" id="KW-0677">Repeat</keyword>
<dbReference type="InterPro" id="IPR017900">
    <property type="entry name" value="4Fe4S_Fe_S_CS"/>
</dbReference>
<keyword evidence="3 8" id="KW-0479">Metal-binding</keyword>
<name>A0A388T8W6_TERA1</name>
<evidence type="ECO:0000256" key="7">
    <source>
        <dbReference type="ARBA" id="ARBA00023014"/>
    </source>
</evidence>
<dbReference type="GO" id="GO:0005886">
    <property type="term" value="C:plasma membrane"/>
    <property type="evidence" value="ECO:0007669"/>
    <property type="project" value="UniProtKB-SubCell"/>
</dbReference>
<dbReference type="EMBL" id="BGZN01000005">
    <property type="protein sequence ID" value="GBR73053.1"/>
    <property type="molecule type" value="Genomic_DNA"/>
</dbReference>
<organism evidence="10 11">
    <name type="scientific">Termititenax aidoneus</name>
    <dbReference type="NCBI Taxonomy" id="2218524"/>
    <lineage>
        <taxon>Bacteria</taxon>
        <taxon>Bacillati</taxon>
        <taxon>Candidatus Margulisiibacteriota</taxon>
        <taxon>Candidatus Termititenacia</taxon>
        <taxon>Candidatus Termititenacales</taxon>
        <taxon>Candidatus Termititenacaceae</taxon>
        <taxon>Candidatus Termititenax</taxon>
    </lineage>
</organism>
<dbReference type="PANTHER" id="PTHR43034">
    <property type="entry name" value="ION-TRANSLOCATING OXIDOREDUCTASE COMPLEX SUBUNIT C"/>
    <property type="match status" value="1"/>
</dbReference>
<dbReference type="PANTHER" id="PTHR43034:SF2">
    <property type="entry name" value="ION-TRANSLOCATING OXIDOREDUCTASE COMPLEX SUBUNIT C"/>
    <property type="match status" value="1"/>
</dbReference>
<dbReference type="Gene3D" id="3.30.70.20">
    <property type="match status" value="1"/>
</dbReference>
<keyword evidence="1 8" id="KW-0813">Transport</keyword>
<comment type="caution">
    <text evidence="10">The sequence shown here is derived from an EMBL/GenBank/DDBJ whole genome shotgun (WGS) entry which is preliminary data.</text>
</comment>
<evidence type="ECO:0000256" key="2">
    <source>
        <dbReference type="ARBA" id="ARBA00022485"/>
    </source>
</evidence>
<evidence type="ECO:0000256" key="5">
    <source>
        <dbReference type="ARBA" id="ARBA00022982"/>
    </source>
</evidence>
<dbReference type="Pfam" id="PF13375">
    <property type="entry name" value="RnfC_N"/>
    <property type="match status" value="1"/>
</dbReference>
<evidence type="ECO:0000259" key="9">
    <source>
        <dbReference type="PROSITE" id="PS51379"/>
    </source>
</evidence>
<dbReference type="InterPro" id="IPR011538">
    <property type="entry name" value="Nuo51_FMN-bd"/>
</dbReference>
<dbReference type="InterPro" id="IPR017896">
    <property type="entry name" value="4Fe4S_Fe-S-bd"/>
</dbReference>
<feature type="domain" description="4Fe-4S ferredoxin-type" evidence="9">
    <location>
        <begin position="343"/>
        <end position="372"/>
    </location>
</feature>
<dbReference type="SUPFAM" id="SSF142019">
    <property type="entry name" value="Nqo1 FMN-binding domain-like"/>
    <property type="match status" value="1"/>
</dbReference>
<evidence type="ECO:0000313" key="10">
    <source>
        <dbReference type="EMBL" id="GBR73053.1"/>
    </source>
</evidence>
<protein>
    <recommendedName>
        <fullName evidence="8">Ion-translocating oxidoreductase complex subunit C</fullName>
        <ecNumber evidence="8">7.-.-.-</ecNumber>
    </recommendedName>
    <alternativeName>
        <fullName evidence="8">Rnf electron transport complex subunit C</fullName>
    </alternativeName>
</protein>
<gene>
    <name evidence="8 10" type="primary">rnfC</name>
    <name evidence="10" type="ORF">NO1_0507</name>
</gene>
<dbReference type="GO" id="GO:0051539">
    <property type="term" value="F:4 iron, 4 sulfur cluster binding"/>
    <property type="evidence" value="ECO:0007669"/>
    <property type="project" value="UniProtKB-KW"/>
</dbReference>
<keyword evidence="2 8" id="KW-0004">4Fe-4S</keyword>
<keyword evidence="6 8" id="KW-0408">Iron</keyword>
<dbReference type="AlphaFoldDB" id="A0A388T8W6"/>
<comment type="similarity">
    <text evidence="8">Belongs to the 4Fe4S bacterial-type ferredoxin family. RnfC subfamily.</text>
</comment>
<feature type="binding site" evidence="8">
    <location>
        <position position="352"/>
    </location>
    <ligand>
        <name>[4Fe-4S] cluster</name>
        <dbReference type="ChEBI" id="CHEBI:49883"/>
        <label>1</label>
    </ligand>
</feature>
<dbReference type="PROSITE" id="PS00198">
    <property type="entry name" value="4FE4S_FER_1"/>
    <property type="match status" value="1"/>
</dbReference>
<keyword evidence="8" id="KW-1278">Translocase</keyword>
<evidence type="ECO:0000256" key="1">
    <source>
        <dbReference type="ARBA" id="ARBA00022448"/>
    </source>
</evidence>
<keyword evidence="11" id="KW-1185">Reference proteome</keyword>
<dbReference type="GO" id="GO:0046872">
    <property type="term" value="F:metal ion binding"/>
    <property type="evidence" value="ECO:0007669"/>
    <property type="project" value="UniProtKB-KW"/>
</dbReference>
<feature type="binding site" evidence="8">
    <location>
        <position position="362"/>
    </location>
    <ligand>
        <name>[4Fe-4S] cluster</name>
        <dbReference type="ChEBI" id="CHEBI:49883"/>
        <label>2</label>
    </ligand>
</feature>
<feature type="binding site" evidence="8">
    <location>
        <position position="383"/>
    </location>
    <ligand>
        <name>[4Fe-4S] cluster</name>
        <dbReference type="ChEBI" id="CHEBI:49883"/>
        <label>2</label>
    </ligand>
</feature>
<feature type="binding site" evidence="8">
    <location>
        <position position="358"/>
    </location>
    <ligand>
        <name>[4Fe-4S] cluster</name>
        <dbReference type="ChEBI" id="CHEBI:49883"/>
        <label>1</label>
    </ligand>
</feature>
<evidence type="ECO:0000256" key="4">
    <source>
        <dbReference type="ARBA" id="ARBA00022737"/>
    </source>
</evidence>
<keyword evidence="8" id="KW-0472">Membrane</keyword>
<feature type="binding site" evidence="8">
    <location>
        <position position="387"/>
    </location>
    <ligand>
        <name>[4Fe-4S] cluster</name>
        <dbReference type="ChEBI" id="CHEBI:49883"/>
        <label>1</label>
    </ligand>
</feature>
<proteinExistence type="inferred from homology"/>
<dbReference type="HAMAP" id="MF_00461">
    <property type="entry name" value="RsxC_RnfC"/>
    <property type="match status" value="1"/>
</dbReference>
<accession>A0A388T8W6</accession>
<dbReference type="Pfam" id="PF01512">
    <property type="entry name" value="Complex1_51K"/>
    <property type="match status" value="1"/>
</dbReference>
<dbReference type="NCBIfam" id="TIGR01945">
    <property type="entry name" value="rnfC"/>
    <property type="match status" value="1"/>
</dbReference>
<dbReference type="InterPro" id="IPR010208">
    <property type="entry name" value="Ion_transpt_RnfC/RsxC"/>
</dbReference>
<comment type="cofactor">
    <cofactor evidence="8">
        <name>[4Fe-4S] cluster</name>
        <dbReference type="ChEBI" id="CHEBI:49883"/>
    </cofactor>
    <text evidence="8">Binds 2 [4Fe-4S] clusters per subunit.</text>
</comment>
<comment type="subcellular location">
    <subcellularLocation>
        <location evidence="8">Cell membrane</location>
        <topology evidence="8">Peripheral membrane protein</topology>
    </subcellularLocation>
</comment>
<dbReference type="SUPFAM" id="SSF46548">
    <property type="entry name" value="alpha-helical ferredoxin"/>
    <property type="match status" value="1"/>
</dbReference>
<comment type="function">
    <text evidence="8">Part of a membrane-bound complex that couples electron transfer with translocation of ions across the membrane.</text>
</comment>
<evidence type="ECO:0000256" key="8">
    <source>
        <dbReference type="HAMAP-Rule" id="MF_00461"/>
    </source>
</evidence>
<evidence type="ECO:0000256" key="6">
    <source>
        <dbReference type="ARBA" id="ARBA00023004"/>
    </source>
</evidence>
<keyword evidence="8" id="KW-1003">Cell membrane</keyword>
<keyword evidence="5 8" id="KW-0249">Electron transport</keyword>
<sequence length="410" mass="44814">MYNDYKSLTHDKALTALPAPEYLYVPLSQHIGAPAVSLVKKGDRIWRGQLIGSADAFVTANVHSPVSGEVADLVRIRNPQGKLVEAVKIKNDFQDAVDPNLKRYPPLAELDTENLREIIREIGLVGLGGAAFPTHVKVSPPKDKKVDTLILNAAECEPYLNADYRLLLEYPNEVVQGLRLLAKAACAVWVVVAIEDNKKDVIAGLKNCGVEEFARIALMPSVYPAGAEKVLVKKTVGRRIPNKGLPIDVGVVVVNVGTAYQLARSVQTGLPLTERAVTISGEFANPGNYWIRVGTLYQDAVKLPENFEKEDFRVVSGGPMMGFALAALDVPVAKGTSGIILLRSQVFTETNCIRCARCVNVCPLGLLPYRDRGLEDCMECGLCAFVCPARKYLVQKVRQDKIAKHKELSK</sequence>
<dbReference type="NCBIfam" id="NF003454">
    <property type="entry name" value="PRK05035.1"/>
    <property type="match status" value="1"/>
</dbReference>
<keyword evidence="7 8" id="KW-0411">Iron-sulfur</keyword>
<dbReference type="GO" id="GO:0022900">
    <property type="term" value="P:electron transport chain"/>
    <property type="evidence" value="ECO:0007669"/>
    <property type="project" value="UniProtKB-UniRule"/>
</dbReference>
<dbReference type="GO" id="GO:0009055">
    <property type="term" value="F:electron transfer activity"/>
    <property type="evidence" value="ECO:0007669"/>
    <property type="project" value="InterPro"/>
</dbReference>
<dbReference type="InterPro" id="IPR037225">
    <property type="entry name" value="Nuo51_FMN-bd_sf"/>
</dbReference>
<feature type="binding site" evidence="8">
    <location>
        <position position="355"/>
    </location>
    <ligand>
        <name>[4Fe-4S] cluster</name>
        <dbReference type="ChEBI" id="CHEBI:49883"/>
        <label>1</label>
    </ligand>
</feature>